<dbReference type="Proteomes" id="UP000765509">
    <property type="component" value="Unassembled WGS sequence"/>
</dbReference>
<reference evidence="1" key="1">
    <citation type="submission" date="2021-03" db="EMBL/GenBank/DDBJ databases">
        <title>Draft genome sequence of rust myrtle Austropuccinia psidii MF-1, a brazilian biotype.</title>
        <authorList>
            <person name="Quecine M.C."/>
            <person name="Pachon D.M.R."/>
            <person name="Bonatelli M.L."/>
            <person name="Correr F.H."/>
            <person name="Franceschini L.M."/>
            <person name="Leite T.F."/>
            <person name="Margarido G.R.A."/>
            <person name="Almeida C.A."/>
            <person name="Ferrarezi J.A."/>
            <person name="Labate C.A."/>
        </authorList>
    </citation>
    <scope>NUCLEOTIDE SEQUENCE</scope>
    <source>
        <strain evidence="1">MF-1</strain>
    </source>
</reference>
<sequence>MSIPGASAVLIYVDWFSAHGKSTQLASIEPIMLICPNLPPSEKFKPENVYVSEIIPGPKEPAALQLDYLSIPLINQLKEPWQGYHFHPPQQHLQDPLSLLPSSHLLQMWLPCTSLLDLFLTQETTFVIFALFTRLKLKEFVLKFTTQAHTQIINQPLLNAFGKPQNKDKQYSLGMECDIQFLKTFRIGMRPEWLILK</sequence>
<keyword evidence="2" id="KW-1185">Reference proteome</keyword>
<accession>A0A9Q3IDI2</accession>
<evidence type="ECO:0000313" key="1">
    <source>
        <dbReference type="EMBL" id="MBW0539231.1"/>
    </source>
</evidence>
<comment type="caution">
    <text evidence="1">The sequence shown here is derived from an EMBL/GenBank/DDBJ whole genome shotgun (WGS) entry which is preliminary data.</text>
</comment>
<organism evidence="1 2">
    <name type="scientific">Austropuccinia psidii MF-1</name>
    <dbReference type="NCBI Taxonomy" id="1389203"/>
    <lineage>
        <taxon>Eukaryota</taxon>
        <taxon>Fungi</taxon>
        <taxon>Dikarya</taxon>
        <taxon>Basidiomycota</taxon>
        <taxon>Pucciniomycotina</taxon>
        <taxon>Pucciniomycetes</taxon>
        <taxon>Pucciniales</taxon>
        <taxon>Sphaerophragmiaceae</taxon>
        <taxon>Austropuccinia</taxon>
    </lineage>
</organism>
<protein>
    <submittedName>
        <fullName evidence="1">Uncharacterized protein</fullName>
    </submittedName>
</protein>
<name>A0A9Q3IDI2_9BASI</name>
<evidence type="ECO:0000313" key="2">
    <source>
        <dbReference type="Proteomes" id="UP000765509"/>
    </source>
</evidence>
<proteinExistence type="predicted"/>
<gene>
    <name evidence="1" type="ORF">O181_078946</name>
</gene>
<dbReference type="EMBL" id="AVOT02043821">
    <property type="protein sequence ID" value="MBW0539231.1"/>
    <property type="molecule type" value="Genomic_DNA"/>
</dbReference>
<dbReference type="AlphaFoldDB" id="A0A9Q3IDI2"/>